<feature type="domain" description="HTH tetR-type" evidence="6">
    <location>
        <begin position="13"/>
        <end position="73"/>
    </location>
</feature>
<protein>
    <submittedName>
        <fullName evidence="7">TetR family transcriptional regulator</fullName>
    </submittedName>
</protein>
<evidence type="ECO:0000256" key="1">
    <source>
        <dbReference type="ARBA" id="ARBA00022491"/>
    </source>
</evidence>
<feature type="DNA-binding region" description="H-T-H motif" evidence="5">
    <location>
        <begin position="36"/>
        <end position="55"/>
    </location>
</feature>
<keyword evidence="3 5" id="KW-0238">DNA-binding</keyword>
<dbReference type="InterPro" id="IPR041490">
    <property type="entry name" value="KstR2_TetR_C"/>
</dbReference>
<dbReference type="Gene3D" id="1.10.10.60">
    <property type="entry name" value="Homeodomain-like"/>
    <property type="match status" value="1"/>
</dbReference>
<dbReference type="Gene3D" id="1.10.357.10">
    <property type="entry name" value="Tetracycline Repressor, domain 2"/>
    <property type="match status" value="1"/>
</dbReference>
<dbReference type="SUPFAM" id="SSF48498">
    <property type="entry name" value="Tetracyclin repressor-like, C-terminal domain"/>
    <property type="match status" value="1"/>
</dbReference>
<reference evidence="7 8" key="1">
    <citation type="submission" date="2018-08" db="EMBL/GenBank/DDBJ databases">
        <title>Sequencing the genomes of 1000 actinobacteria strains.</title>
        <authorList>
            <person name="Klenk H.-P."/>
        </authorList>
    </citation>
    <scope>NUCLEOTIDE SEQUENCE [LARGE SCALE GENOMIC DNA]</scope>
    <source>
        <strain evidence="7 8">DSM 44099</strain>
    </source>
</reference>
<dbReference type="GO" id="GO:0003700">
    <property type="term" value="F:DNA-binding transcription factor activity"/>
    <property type="evidence" value="ECO:0007669"/>
    <property type="project" value="TreeGrafter"/>
</dbReference>
<name>A0A3D9ZQN2_9ACTN</name>
<keyword evidence="8" id="KW-1185">Reference proteome</keyword>
<keyword evidence="2" id="KW-0805">Transcription regulation</keyword>
<dbReference type="PANTHER" id="PTHR30055">
    <property type="entry name" value="HTH-TYPE TRANSCRIPTIONAL REGULATOR RUTR"/>
    <property type="match status" value="1"/>
</dbReference>
<dbReference type="EMBL" id="QUMQ01000001">
    <property type="protein sequence ID" value="REF98283.1"/>
    <property type="molecule type" value="Genomic_DNA"/>
</dbReference>
<organism evidence="7 8">
    <name type="scientific">Asanoa ferruginea</name>
    <dbReference type="NCBI Taxonomy" id="53367"/>
    <lineage>
        <taxon>Bacteria</taxon>
        <taxon>Bacillati</taxon>
        <taxon>Actinomycetota</taxon>
        <taxon>Actinomycetes</taxon>
        <taxon>Micromonosporales</taxon>
        <taxon>Micromonosporaceae</taxon>
        <taxon>Asanoa</taxon>
    </lineage>
</organism>
<dbReference type="InterPro" id="IPR050109">
    <property type="entry name" value="HTH-type_TetR-like_transc_reg"/>
</dbReference>
<accession>A0A3D9ZQN2</accession>
<evidence type="ECO:0000256" key="5">
    <source>
        <dbReference type="PROSITE-ProRule" id="PRU00335"/>
    </source>
</evidence>
<dbReference type="AlphaFoldDB" id="A0A3D9ZQN2"/>
<keyword evidence="1" id="KW-0678">Repressor</keyword>
<evidence type="ECO:0000256" key="2">
    <source>
        <dbReference type="ARBA" id="ARBA00023015"/>
    </source>
</evidence>
<keyword evidence="4" id="KW-0804">Transcription</keyword>
<dbReference type="PRINTS" id="PR00455">
    <property type="entry name" value="HTHTETR"/>
</dbReference>
<gene>
    <name evidence="7" type="ORF">DFJ67_4299</name>
</gene>
<dbReference type="RefSeq" id="WP_116069587.1">
    <property type="nucleotide sequence ID" value="NZ_BONB01000062.1"/>
</dbReference>
<comment type="caution">
    <text evidence="7">The sequence shown here is derived from an EMBL/GenBank/DDBJ whole genome shotgun (WGS) entry which is preliminary data.</text>
</comment>
<evidence type="ECO:0000259" key="6">
    <source>
        <dbReference type="PROSITE" id="PS50977"/>
    </source>
</evidence>
<sequence length="202" mass="22570">MRAQRNAAAQAGSARRRELLTIAERQFATRGFAQTTIRDIADEAGILSGSLYHHFPSKEAMLGEALQEFLEGLLARSVAIVEQGDRPREVLDQLIRESFATINAAPDAVALYQNEKSFVAETPGFEFVAKLSRDIEKLWLGVIKSGRAAGEFRTDLDVNLTYRFIRDTVWSTVGWYRLGGRFSHHAVAEQYLSLLHGGMLKN</sequence>
<dbReference type="InterPro" id="IPR001647">
    <property type="entry name" value="HTH_TetR"/>
</dbReference>
<dbReference type="Proteomes" id="UP000256913">
    <property type="component" value="Unassembled WGS sequence"/>
</dbReference>
<dbReference type="PROSITE" id="PS50977">
    <property type="entry name" value="HTH_TETR_2"/>
    <property type="match status" value="1"/>
</dbReference>
<dbReference type="Pfam" id="PF00440">
    <property type="entry name" value="TetR_N"/>
    <property type="match status" value="1"/>
</dbReference>
<proteinExistence type="predicted"/>
<evidence type="ECO:0000256" key="3">
    <source>
        <dbReference type="ARBA" id="ARBA00023125"/>
    </source>
</evidence>
<dbReference type="PANTHER" id="PTHR30055:SF175">
    <property type="entry name" value="HTH-TYPE TRANSCRIPTIONAL REPRESSOR KSTR2"/>
    <property type="match status" value="1"/>
</dbReference>
<dbReference type="SUPFAM" id="SSF46689">
    <property type="entry name" value="Homeodomain-like"/>
    <property type="match status" value="1"/>
</dbReference>
<dbReference type="GO" id="GO:0000976">
    <property type="term" value="F:transcription cis-regulatory region binding"/>
    <property type="evidence" value="ECO:0007669"/>
    <property type="project" value="TreeGrafter"/>
</dbReference>
<evidence type="ECO:0000313" key="7">
    <source>
        <dbReference type="EMBL" id="REF98283.1"/>
    </source>
</evidence>
<dbReference type="InterPro" id="IPR009057">
    <property type="entry name" value="Homeodomain-like_sf"/>
</dbReference>
<dbReference type="OrthoDB" id="9814200at2"/>
<dbReference type="InterPro" id="IPR036271">
    <property type="entry name" value="Tet_transcr_reg_TetR-rel_C_sf"/>
</dbReference>
<evidence type="ECO:0000256" key="4">
    <source>
        <dbReference type="ARBA" id="ARBA00023163"/>
    </source>
</evidence>
<dbReference type="Pfam" id="PF17932">
    <property type="entry name" value="TetR_C_24"/>
    <property type="match status" value="1"/>
</dbReference>
<evidence type="ECO:0000313" key="8">
    <source>
        <dbReference type="Proteomes" id="UP000256913"/>
    </source>
</evidence>